<gene>
    <name evidence="7" type="ORF">FC695_04920</name>
</gene>
<feature type="transmembrane region" description="Helical" evidence="5">
    <location>
        <begin position="121"/>
        <end position="146"/>
    </location>
</feature>
<dbReference type="InterPro" id="IPR013525">
    <property type="entry name" value="ABC2_TM"/>
</dbReference>
<sequence>MTFSMKRFSAIVRKEINDAGKNSQVILMALLPILLAVFYSNMDSIKEFFAGFIIVMTITMVGSYVQAIIIAEEKEKHTLRVLMLSPASPIEVILGKSVLTVFFVLASSFISLVILDTFKGNIGMLVIIILIGTLLCVVLGTIVGLLSQNIAQTSILGLPIFIIFIMGPMLQEMVKNEFIIKVVNLLPTNHVMEALQKVIKGEGF</sequence>
<dbReference type="Pfam" id="PF12698">
    <property type="entry name" value="ABC2_membrane_3"/>
    <property type="match status" value="1"/>
</dbReference>
<comment type="subcellular location">
    <subcellularLocation>
        <location evidence="1">Membrane</location>
        <topology evidence="1">Multi-pass membrane protein</topology>
    </subcellularLocation>
</comment>
<feature type="non-terminal residue" evidence="7">
    <location>
        <position position="204"/>
    </location>
</feature>
<feature type="transmembrane region" description="Helical" evidence="5">
    <location>
        <begin position="48"/>
        <end position="71"/>
    </location>
</feature>
<protein>
    <submittedName>
        <fullName evidence="7">ABC transporter permease</fullName>
    </submittedName>
</protein>
<evidence type="ECO:0000256" key="5">
    <source>
        <dbReference type="SAM" id="Phobius"/>
    </source>
</evidence>
<proteinExistence type="predicted"/>
<feature type="transmembrane region" description="Helical" evidence="5">
    <location>
        <begin position="92"/>
        <end position="115"/>
    </location>
</feature>
<evidence type="ECO:0000256" key="3">
    <source>
        <dbReference type="ARBA" id="ARBA00022989"/>
    </source>
</evidence>
<dbReference type="PANTHER" id="PTHR43471:SF1">
    <property type="entry name" value="ABC TRANSPORTER PERMEASE PROTEIN NOSY-RELATED"/>
    <property type="match status" value="1"/>
</dbReference>
<reference evidence="7 8" key="1">
    <citation type="journal article" date="2019" name="Environ. Microbiol.">
        <title>An active ?-lactamase is a part of an orchestrated cell wall stress resistance network of Bacillus subtilis and related rhizosphere species.</title>
        <authorList>
            <person name="Bucher T."/>
            <person name="Keren-Paz A."/>
            <person name="Hausser J."/>
            <person name="Olender T."/>
            <person name="Cytryn E."/>
            <person name="Kolodkin-Gal I."/>
        </authorList>
    </citation>
    <scope>NUCLEOTIDE SEQUENCE [LARGE SCALE GENOMIC DNA]</scope>
    <source>
        <strain evidence="7 8">I32</strain>
    </source>
</reference>
<evidence type="ECO:0000313" key="7">
    <source>
        <dbReference type="EMBL" id="TKJ06932.1"/>
    </source>
</evidence>
<accession>A0A9X9AD14</accession>
<evidence type="ECO:0000256" key="4">
    <source>
        <dbReference type="ARBA" id="ARBA00023136"/>
    </source>
</evidence>
<feature type="transmembrane region" description="Helical" evidence="5">
    <location>
        <begin position="153"/>
        <end position="170"/>
    </location>
</feature>
<dbReference type="Proteomes" id="UP000308444">
    <property type="component" value="Unassembled WGS sequence"/>
</dbReference>
<dbReference type="AlphaFoldDB" id="A0A9X9AD14"/>
<evidence type="ECO:0000259" key="6">
    <source>
        <dbReference type="Pfam" id="PF12698"/>
    </source>
</evidence>
<dbReference type="EMBL" id="SZOH01000268">
    <property type="protein sequence ID" value="TKJ06932.1"/>
    <property type="molecule type" value="Genomic_DNA"/>
</dbReference>
<name>A0A9X9AD14_BACCE</name>
<keyword evidence="4 5" id="KW-0472">Membrane</keyword>
<keyword evidence="3 5" id="KW-1133">Transmembrane helix</keyword>
<dbReference type="GO" id="GO:0140359">
    <property type="term" value="F:ABC-type transporter activity"/>
    <property type="evidence" value="ECO:0007669"/>
    <property type="project" value="InterPro"/>
</dbReference>
<dbReference type="PANTHER" id="PTHR43471">
    <property type="entry name" value="ABC TRANSPORTER PERMEASE"/>
    <property type="match status" value="1"/>
</dbReference>
<feature type="transmembrane region" description="Helical" evidence="5">
    <location>
        <begin position="21"/>
        <end position="42"/>
    </location>
</feature>
<dbReference type="GO" id="GO:0016020">
    <property type="term" value="C:membrane"/>
    <property type="evidence" value="ECO:0007669"/>
    <property type="project" value="UniProtKB-SubCell"/>
</dbReference>
<evidence type="ECO:0000256" key="1">
    <source>
        <dbReference type="ARBA" id="ARBA00004141"/>
    </source>
</evidence>
<organism evidence="7 8">
    <name type="scientific">Bacillus cereus</name>
    <dbReference type="NCBI Taxonomy" id="1396"/>
    <lineage>
        <taxon>Bacteria</taxon>
        <taxon>Bacillati</taxon>
        <taxon>Bacillota</taxon>
        <taxon>Bacilli</taxon>
        <taxon>Bacillales</taxon>
        <taxon>Bacillaceae</taxon>
        <taxon>Bacillus</taxon>
        <taxon>Bacillus cereus group</taxon>
    </lineage>
</organism>
<keyword evidence="2 5" id="KW-0812">Transmembrane</keyword>
<comment type="caution">
    <text evidence="7">The sequence shown here is derived from an EMBL/GenBank/DDBJ whole genome shotgun (WGS) entry which is preliminary data.</text>
</comment>
<feature type="domain" description="ABC-2 type transporter transmembrane" evidence="6">
    <location>
        <begin position="13"/>
        <end position="202"/>
    </location>
</feature>
<evidence type="ECO:0000313" key="8">
    <source>
        <dbReference type="Proteomes" id="UP000308444"/>
    </source>
</evidence>
<evidence type="ECO:0000256" key="2">
    <source>
        <dbReference type="ARBA" id="ARBA00022692"/>
    </source>
</evidence>